<dbReference type="OrthoDB" id="408631at2759"/>
<dbReference type="InterPro" id="IPR050309">
    <property type="entry name" value="Type-B_Carboxylest/Lipase"/>
</dbReference>
<dbReference type="InterPro" id="IPR019826">
    <property type="entry name" value="Carboxylesterase_B_AS"/>
</dbReference>
<evidence type="ECO:0000259" key="4">
    <source>
        <dbReference type="Pfam" id="PF00135"/>
    </source>
</evidence>
<dbReference type="EMBL" id="JACAZI010000039">
    <property type="protein sequence ID" value="KAF7326898.1"/>
    <property type="molecule type" value="Genomic_DNA"/>
</dbReference>
<dbReference type="InterPro" id="IPR002018">
    <property type="entry name" value="CarbesteraseB"/>
</dbReference>
<comment type="similarity">
    <text evidence="1 3">Belongs to the type-B carboxylesterase/lipase family.</text>
</comment>
<keyword evidence="6" id="KW-1185">Reference proteome</keyword>
<dbReference type="Pfam" id="PF00135">
    <property type="entry name" value="COesterase"/>
    <property type="match status" value="1"/>
</dbReference>
<dbReference type="PANTHER" id="PTHR11559">
    <property type="entry name" value="CARBOXYLESTERASE"/>
    <property type="match status" value="1"/>
</dbReference>
<name>A0A8H6WT82_9AGAR</name>
<comment type="caution">
    <text evidence="5">The sequence shown here is derived from an EMBL/GenBank/DDBJ whole genome shotgun (WGS) entry which is preliminary data.</text>
</comment>
<feature type="chain" id="PRO_5034478571" description="Carboxylic ester hydrolase" evidence="3">
    <location>
        <begin position="19"/>
        <end position="518"/>
    </location>
</feature>
<keyword evidence="3" id="KW-0732">Signal</keyword>
<dbReference type="SUPFAM" id="SSF53474">
    <property type="entry name" value="alpha/beta-Hydrolases"/>
    <property type="match status" value="1"/>
</dbReference>
<evidence type="ECO:0000256" key="2">
    <source>
        <dbReference type="ARBA" id="ARBA00022801"/>
    </source>
</evidence>
<dbReference type="PROSITE" id="PS00941">
    <property type="entry name" value="CARBOXYLESTERASE_B_2"/>
    <property type="match status" value="1"/>
</dbReference>
<evidence type="ECO:0000313" key="5">
    <source>
        <dbReference type="EMBL" id="KAF7326898.1"/>
    </source>
</evidence>
<dbReference type="Proteomes" id="UP000620124">
    <property type="component" value="Unassembled WGS sequence"/>
</dbReference>
<sequence length="518" mass="54826">MRISLALVSAVYASVCSATPVLVSTTSGLLQGSETNGVSSFKGIRFAQPPTGALRWEPPVPFLSTRLQNVTTLGPSCLQQFPFASSALDQFLFNNPSDPPAENEDCLFLNVWAPESKNQKLPVLVWIYGGALSFGTASLPTYDGTSFATNQGIIVVTFNYRTNVFGFPGSPDLPLAGNNLGFLDQELALLWVQDNIAKFGGDPAQVTIMGQSAGSQSVSSAISRHTPGKAPFRAGIMLSGAQVSMSPIPSFTSFNNFSVAVGCTQTPGPGRLACLKHVPAAVIRNFTNGPTSGSFAPVVDSVTVFSDPLERIRTGLTARVPFIIGNTQNDGSVFALGLTDLSAFLTTTFAGLVTAAEVRPLYPGLNDSLIISEIIKDAEFLCPAELWSGATVGAGVANVFRYTYGAVFADLQLFPGAGAWHSSELPEIFGTFIPATATAAEATLSHTMQTIVANFVKNPTVAPAPNWPRYVPGNSTTTLAKLAYTGNVEANNVVQAVESDSIDFPCDVLWNKFLDIRE</sequence>
<proteinExistence type="inferred from homology"/>
<dbReference type="Gene3D" id="3.40.50.1820">
    <property type="entry name" value="alpha/beta hydrolase"/>
    <property type="match status" value="1"/>
</dbReference>
<dbReference type="InterPro" id="IPR000997">
    <property type="entry name" value="Cholinesterase"/>
</dbReference>
<feature type="signal peptide" evidence="3">
    <location>
        <begin position="1"/>
        <end position="18"/>
    </location>
</feature>
<dbReference type="GO" id="GO:0004104">
    <property type="term" value="F:cholinesterase activity"/>
    <property type="evidence" value="ECO:0007669"/>
    <property type="project" value="InterPro"/>
</dbReference>
<dbReference type="InterPro" id="IPR029058">
    <property type="entry name" value="AB_hydrolase_fold"/>
</dbReference>
<dbReference type="AlphaFoldDB" id="A0A8H6WT82"/>
<dbReference type="PRINTS" id="PR00878">
    <property type="entry name" value="CHOLNESTRASE"/>
</dbReference>
<dbReference type="InterPro" id="IPR019819">
    <property type="entry name" value="Carboxylesterase_B_CS"/>
</dbReference>
<evidence type="ECO:0000313" key="6">
    <source>
        <dbReference type="Proteomes" id="UP000620124"/>
    </source>
</evidence>
<accession>A0A8H6WT82</accession>
<evidence type="ECO:0000256" key="3">
    <source>
        <dbReference type="RuleBase" id="RU361235"/>
    </source>
</evidence>
<dbReference type="PROSITE" id="PS00122">
    <property type="entry name" value="CARBOXYLESTERASE_B_1"/>
    <property type="match status" value="1"/>
</dbReference>
<reference evidence="5" key="1">
    <citation type="submission" date="2020-05" db="EMBL/GenBank/DDBJ databases">
        <title>Mycena genomes resolve the evolution of fungal bioluminescence.</title>
        <authorList>
            <person name="Tsai I.J."/>
        </authorList>
    </citation>
    <scope>NUCLEOTIDE SEQUENCE</scope>
    <source>
        <strain evidence="5">CCC161011</strain>
    </source>
</reference>
<evidence type="ECO:0000256" key="1">
    <source>
        <dbReference type="ARBA" id="ARBA00005964"/>
    </source>
</evidence>
<feature type="domain" description="Carboxylesterase type B" evidence="4">
    <location>
        <begin position="22"/>
        <end position="338"/>
    </location>
</feature>
<dbReference type="EC" id="3.1.1.-" evidence="3"/>
<organism evidence="5 6">
    <name type="scientific">Mycena venus</name>
    <dbReference type="NCBI Taxonomy" id="2733690"/>
    <lineage>
        <taxon>Eukaryota</taxon>
        <taxon>Fungi</taxon>
        <taxon>Dikarya</taxon>
        <taxon>Basidiomycota</taxon>
        <taxon>Agaricomycotina</taxon>
        <taxon>Agaricomycetes</taxon>
        <taxon>Agaricomycetidae</taxon>
        <taxon>Agaricales</taxon>
        <taxon>Marasmiineae</taxon>
        <taxon>Mycenaceae</taxon>
        <taxon>Mycena</taxon>
    </lineage>
</organism>
<protein>
    <recommendedName>
        <fullName evidence="3">Carboxylic ester hydrolase</fullName>
        <ecNumber evidence="3">3.1.1.-</ecNumber>
    </recommendedName>
</protein>
<gene>
    <name evidence="5" type="ORF">MVEN_02583700</name>
</gene>
<keyword evidence="2 3" id="KW-0378">Hydrolase</keyword>